<evidence type="ECO:0000259" key="8">
    <source>
        <dbReference type="Pfam" id="PF12534"/>
    </source>
</evidence>
<sequence>MVCTSFWFKFPGTSSKIEHFISILGKCFDSPWTTRALSEVSGENQKGPAATGRAAATTVATAGTGPGKAGEGE</sequence>
<keyword evidence="6" id="KW-1015">Disulfide bond</keyword>
<name>A0A2J8J6D4_PANTR</name>
<evidence type="ECO:0000256" key="5">
    <source>
        <dbReference type="ARBA" id="ARBA00023136"/>
    </source>
</evidence>
<feature type="region of interest" description="Disordered" evidence="7">
    <location>
        <begin position="39"/>
        <end position="73"/>
    </location>
</feature>
<feature type="compositionally biased region" description="Low complexity" evidence="7">
    <location>
        <begin position="46"/>
        <end position="63"/>
    </location>
</feature>
<keyword evidence="2" id="KW-1003">Cell membrane</keyword>
<keyword evidence="5" id="KW-0472">Membrane</keyword>
<proteinExistence type="predicted"/>
<evidence type="ECO:0000256" key="6">
    <source>
        <dbReference type="ARBA" id="ARBA00023157"/>
    </source>
</evidence>
<dbReference type="AlphaFoldDB" id="A0A2J8J6D4"/>
<feature type="domain" description="LRRC8 pannexin-like TM region" evidence="8">
    <location>
        <begin position="1"/>
        <end position="58"/>
    </location>
</feature>
<comment type="subcellular location">
    <subcellularLocation>
        <location evidence="1">Cell membrane</location>
    </subcellularLocation>
</comment>
<evidence type="ECO:0000256" key="1">
    <source>
        <dbReference type="ARBA" id="ARBA00004236"/>
    </source>
</evidence>
<keyword evidence="4" id="KW-1133">Transmembrane helix</keyword>
<evidence type="ECO:0000256" key="4">
    <source>
        <dbReference type="ARBA" id="ARBA00022989"/>
    </source>
</evidence>
<dbReference type="EMBL" id="NBAG03000512">
    <property type="protein sequence ID" value="PNI18336.1"/>
    <property type="molecule type" value="Genomic_DNA"/>
</dbReference>
<dbReference type="GO" id="GO:0005886">
    <property type="term" value="C:plasma membrane"/>
    <property type="evidence" value="ECO:0007669"/>
    <property type="project" value="UniProtKB-SubCell"/>
</dbReference>
<accession>A0A2J8J6D4</accession>
<dbReference type="Pfam" id="PF12534">
    <property type="entry name" value="Pannexin_like"/>
    <property type="match status" value="1"/>
</dbReference>
<organism evidence="9 10">
    <name type="scientific">Pan troglodytes</name>
    <name type="common">Chimpanzee</name>
    <dbReference type="NCBI Taxonomy" id="9598"/>
    <lineage>
        <taxon>Eukaryota</taxon>
        <taxon>Metazoa</taxon>
        <taxon>Chordata</taxon>
        <taxon>Craniata</taxon>
        <taxon>Vertebrata</taxon>
        <taxon>Euteleostomi</taxon>
        <taxon>Mammalia</taxon>
        <taxon>Eutheria</taxon>
        <taxon>Euarchontoglires</taxon>
        <taxon>Primates</taxon>
        <taxon>Haplorrhini</taxon>
        <taxon>Catarrhini</taxon>
        <taxon>Hominidae</taxon>
        <taxon>Pan</taxon>
    </lineage>
</organism>
<feature type="non-terminal residue" evidence="9">
    <location>
        <position position="73"/>
    </location>
</feature>
<reference evidence="9 10" key="1">
    <citation type="submission" date="2017-12" db="EMBL/GenBank/DDBJ databases">
        <title>High-resolution comparative analysis of great ape genomes.</title>
        <authorList>
            <person name="Pollen A."/>
            <person name="Hastie A."/>
            <person name="Hormozdiari F."/>
            <person name="Dougherty M."/>
            <person name="Liu R."/>
            <person name="Chaisson M."/>
            <person name="Hoppe E."/>
            <person name="Hill C."/>
            <person name="Pang A."/>
            <person name="Hillier L."/>
            <person name="Baker C."/>
            <person name="Armstrong J."/>
            <person name="Shendure J."/>
            <person name="Paten B."/>
            <person name="Wilson R."/>
            <person name="Chao H."/>
            <person name="Schneider V."/>
            <person name="Ventura M."/>
            <person name="Kronenberg Z."/>
            <person name="Murali S."/>
            <person name="Gordon D."/>
            <person name="Cantsilieris S."/>
            <person name="Munson K."/>
            <person name="Nelson B."/>
            <person name="Raja A."/>
            <person name="Underwood J."/>
            <person name="Diekhans M."/>
            <person name="Fiddes I."/>
            <person name="Haussler D."/>
            <person name="Eichler E."/>
        </authorList>
    </citation>
    <scope>NUCLEOTIDE SEQUENCE [LARGE SCALE GENOMIC DNA]</scope>
    <source>
        <strain evidence="9">Yerkes chimp pedigree #C0471</strain>
    </source>
</reference>
<evidence type="ECO:0000256" key="3">
    <source>
        <dbReference type="ARBA" id="ARBA00022692"/>
    </source>
</evidence>
<dbReference type="Proteomes" id="UP000236370">
    <property type="component" value="Unassembled WGS sequence"/>
</dbReference>
<keyword evidence="3" id="KW-0812">Transmembrane</keyword>
<evidence type="ECO:0000256" key="7">
    <source>
        <dbReference type="SAM" id="MobiDB-lite"/>
    </source>
</evidence>
<protein>
    <submittedName>
        <fullName evidence="9">LRRC8E isoform 3</fullName>
    </submittedName>
</protein>
<evidence type="ECO:0000256" key="2">
    <source>
        <dbReference type="ARBA" id="ARBA00022475"/>
    </source>
</evidence>
<evidence type="ECO:0000313" key="10">
    <source>
        <dbReference type="Proteomes" id="UP000236370"/>
    </source>
</evidence>
<comment type="caution">
    <text evidence="9">The sequence shown here is derived from an EMBL/GenBank/DDBJ whole genome shotgun (WGS) entry which is preliminary data.</text>
</comment>
<gene>
    <name evidence="9" type="ORF">CK820_G0050345</name>
</gene>
<dbReference type="InterPro" id="IPR021040">
    <property type="entry name" value="LRRC8_Pannexin-like"/>
</dbReference>
<feature type="compositionally biased region" description="Gly residues" evidence="7">
    <location>
        <begin position="64"/>
        <end position="73"/>
    </location>
</feature>
<evidence type="ECO:0000313" key="9">
    <source>
        <dbReference type="EMBL" id="PNI18336.1"/>
    </source>
</evidence>